<evidence type="ECO:0000313" key="18">
    <source>
        <dbReference type="Proteomes" id="UP000190831"/>
    </source>
</evidence>
<feature type="region of interest" description="Disordered" evidence="14">
    <location>
        <begin position="82"/>
        <end position="101"/>
    </location>
</feature>
<gene>
    <name evidence="17" type="ORF">LAFE_0B07536G</name>
</gene>
<evidence type="ECO:0000256" key="13">
    <source>
        <dbReference type="ARBA" id="ARBA00047995"/>
    </source>
</evidence>
<dbReference type="OrthoDB" id="413460at2759"/>
<evidence type="ECO:0000256" key="3">
    <source>
        <dbReference type="ARBA" id="ARBA00012551"/>
    </source>
</evidence>
<evidence type="ECO:0000256" key="14">
    <source>
        <dbReference type="SAM" id="MobiDB-lite"/>
    </source>
</evidence>
<protein>
    <recommendedName>
        <fullName evidence="3">DNA helicase</fullName>
        <ecNumber evidence="3">3.6.4.12</ecNumber>
    </recommendedName>
</protein>
<dbReference type="SMART" id="SM00487">
    <property type="entry name" value="DEXDc"/>
    <property type="match status" value="1"/>
</dbReference>
<dbReference type="PROSITE" id="PS51194">
    <property type="entry name" value="HELICASE_CTER"/>
    <property type="match status" value="1"/>
</dbReference>
<dbReference type="Pfam" id="PF00271">
    <property type="entry name" value="Helicase_C"/>
    <property type="match status" value="1"/>
</dbReference>
<organism evidence="17 18">
    <name type="scientific">Lachancea fermentati</name>
    <name type="common">Zygosaccharomyces fermentati</name>
    <dbReference type="NCBI Taxonomy" id="4955"/>
    <lineage>
        <taxon>Eukaryota</taxon>
        <taxon>Fungi</taxon>
        <taxon>Dikarya</taxon>
        <taxon>Ascomycota</taxon>
        <taxon>Saccharomycotina</taxon>
        <taxon>Saccharomycetes</taxon>
        <taxon>Saccharomycetales</taxon>
        <taxon>Saccharomycetaceae</taxon>
        <taxon>Lachancea</taxon>
    </lineage>
</organism>
<feature type="compositionally biased region" description="Basic and acidic residues" evidence="14">
    <location>
        <begin position="226"/>
        <end position="235"/>
    </location>
</feature>
<accession>A0A1G4M843</accession>
<evidence type="ECO:0000256" key="2">
    <source>
        <dbReference type="ARBA" id="ARBA00007025"/>
    </source>
</evidence>
<dbReference type="STRING" id="4955.A0A1G4M843"/>
<comment type="similarity">
    <text evidence="2">Belongs to the SNF2/RAD54 helicase family.</text>
</comment>
<dbReference type="Gene3D" id="1.20.120.850">
    <property type="entry name" value="SWI2/SNF2 ATPases, N-terminal domain"/>
    <property type="match status" value="1"/>
</dbReference>
<dbReference type="EC" id="3.6.4.12" evidence="3"/>
<dbReference type="PROSITE" id="PS51192">
    <property type="entry name" value="HELICASE_ATP_BIND_1"/>
    <property type="match status" value="1"/>
</dbReference>
<feature type="region of interest" description="Disordered" evidence="14">
    <location>
        <begin position="1"/>
        <end position="64"/>
    </location>
</feature>
<evidence type="ECO:0000259" key="15">
    <source>
        <dbReference type="PROSITE" id="PS51192"/>
    </source>
</evidence>
<sequence>MARRRLPDRPPNGIGAGERPQLKPRSLNVEAAHEKLTQPFKVPFKRAPPADPAHQQLRNPIRSARKRVKTYAYADPAAEINDPASLDDADYSSQSQLPRSSKRVDALSARRLLQDPARLDQIGSVLRRSFTVPIRGYVPRHNMPLSLGTKTKIVMEPRPLHDPTDEFAIVLYDPSVDGEMPQDDLSPASSSQASPEPTQLHPQGSQAAPSASQAPRMLSNGVPNKTLRELLGDPREEKKFPSVPVVIDPRLAKVLRPHQVEGVRFLYRCVTGLVMKDFLDAQAVLEGSQPTSTEKSAADEAVTAAMVSCKQTPEANRGAYGCIMADEMGLGKTLQCIALMWTLLRQGPHGKRTIGKCIIVCPSSLVNNWANEITKWLGKGVLAALAVDGKKSSLNNGTVAEAVRSWAIAQGRNIVKPVMIISYETLRRNVEHLRNCDVGLLLADEGHRLKNADSLTFTSLNSINCPRRVILSGTPIQNDLSEYFSLLNFSNPGLLGTRAQFRKNFELPILRGRDAEAEDHEIREGELKLQQLSNVVSKFIIRRTNDILSKYLPCKYEHVIFVNLSPFQRAVYQLFVSTREVKKIVKSQGGQQILKAIGLLKKLCNHPDLIDLPADVDGSQDLIPEDYRNSNHAKRGSSEVQTWHSGKFSILQRFLHSIKANSNDKIVIISNYTQTLDLIERMCRNNRYGVLRLDGTMTINKRQKLVDKFNDPEGQEFIFLLSSKAGGCGINLIGANRLILMDPDWNPAADQQALARVWRDGQKKDCFIYRFISTGTIEEKIYQRQSMKMSLSSCVVDEKEDVERLYSADNLRQLFQYNSETICDTHDTYSCKRCKNGRQILKSQAMLYGDTTTWNHLDHHALIKTNDHLLRTENQFNDISYVFQYISH</sequence>
<dbReference type="InterPro" id="IPR014001">
    <property type="entry name" value="Helicase_ATP-bd"/>
</dbReference>
<evidence type="ECO:0000259" key="16">
    <source>
        <dbReference type="PROSITE" id="PS51194"/>
    </source>
</evidence>
<keyword evidence="5" id="KW-0547">Nucleotide-binding</keyword>
<dbReference type="InterPro" id="IPR049730">
    <property type="entry name" value="SNF2/RAD54-like_C"/>
</dbReference>
<dbReference type="Pfam" id="PF00176">
    <property type="entry name" value="SNF2-rel_dom"/>
    <property type="match status" value="1"/>
</dbReference>
<feature type="compositionally biased region" description="Low complexity" evidence="14">
    <location>
        <begin position="183"/>
        <end position="194"/>
    </location>
</feature>
<dbReference type="OMA" id="YTEHERM"/>
<dbReference type="GO" id="GO:0003678">
    <property type="term" value="F:DNA helicase activity"/>
    <property type="evidence" value="ECO:0007669"/>
    <property type="project" value="UniProtKB-EC"/>
</dbReference>
<evidence type="ECO:0000256" key="11">
    <source>
        <dbReference type="ARBA" id="ARBA00023204"/>
    </source>
</evidence>
<dbReference type="PANTHER" id="PTHR45629">
    <property type="entry name" value="SNF2/RAD54 FAMILY MEMBER"/>
    <property type="match status" value="1"/>
</dbReference>
<feature type="region of interest" description="Disordered" evidence="14">
    <location>
        <begin position="178"/>
        <end position="235"/>
    </location>
</feature>
<dbReference type="Pfam" id="PF08658">
    <property type="entry name" value="Rad54_N"/>
    <property type="match status" value="1"/>
</dbReference>
<dbReference type="GO" id="GO:0007131">
    <property type="term" value="P:reciprocal meiotic recombination"/>
    <property type="evidence" value="ECO:0007669"/>
    <property type="project" value="TreeGrafter"/>
</dbReference>
<evidence type="ECO:0000256" key="12">
    <source>
        <dbReference type="ARBA" id="ARBA00023242"/>
    </source>
</evidence>
<dbReference type="InterPro" id="IPR050496">
    <property type="entry name" value="SNF2_RAD54_helicase_repair"/>
</dbReference>
<dbReference type="FunFam" id="3.40.50.300:FF:000332">
    <property type="entry name" value="DNA repair and recombination protein RAD54-like"/>
    <property type="match status" value="1"/>
</dbReference>
<dbReference type="Gene3D" id="3.40.50.300">
    <property type="entry name" value="P-loop containing nucleotide triphosphate hydrolases"/>
    <property type="match status" value="1"/>
</dbReference>
<dbReference type="GO" id="GO:0005634">
    <property type="term" value="C:nucleus"/>
    <property type="evidence" value="ECO:0007669"/>
    <property type="project" value="UniProtKB-SubCell"/>
</dbReference>
<evidence type="ECO:0000256" key="7">
    <source>
        <dbReference type="ARBA" id="ARBA00022801"/>
    </source>
</evidence>
<evidence type="ECO:0000256" key="9">
    <source>
        <dbReference type="ARBA" id="ARBA00022840"/>
    </source>
</evidence>
<feature type="domain" description="Helicase C-terminal" evidence="16">
    <location>
        <begin position="650"/>
        <end position="803"/>
    </location>
</feature>
<name>A0A1G4M843_LACFM</name>
<evidence type="ECO:0000256" key="4">
    <source>
        <dbReference type="ARBA" id="ARBA00022553"/>
    </source>
</evidence>
<reference evidence="18" key="1">
    <citation type="submission" date="2016-03" db="EMBL/GenBank/DDBJ databases">
        <authorList>
            <person name="Devillers H."/>
        </authorList>
    </citation>
    <scope>NUCLEOTIDE SEQUENCE [LARGE SCALE GENOMIC DNA]</scope>
</reference>
<comment type="subcellular location">
    <subcellularLocation>
        <location evidence="1">Nucleus</location>
    </subcellularLocation>
</comment>
<keyword evidence="10" id="KW-0238">DNA-binding</keyword>
<dbReference type="AlphaFoldDB" id="A0A1G4M843"/>
<dbReference type="GO" id="GO:0016817">
    <property type="term" value="F:hydrolase activity, acting on acid anhydrides"/>
    <property type="evidence" value="ECO:0007669"/>
    <property type="project" value="InterPro"/>
</dbReference>
<evidence type="ECO:0000256" key="1">
    <source>
        <dbReference type="ARBA" id="ARBA00004123"/>
    </source>
</evidence>
<evidence type="ECO:0000256" key="10">
    <source>
        <dbReference type="ARBA" id="ARBA00023125"/>
    </source>
</evidence>
<dbReference type="InterPro" id="IPR013967">
    <property type="entry name" value="Rad54_N"/>
</dbReference>
<dbReference type="Gene3D" id="3.40.50.10810">
    <property type="entry name" value="Tandem AAA-ATPase domain"/>
    <property type="match status" value="2"/>
</dbReference>
<keyword evidence="12" id="KW-0539">Nucleus</keyword>
<dbReference type="InterPro" id="IPR001650">
    <property type="entry name" value="Helicase_C-like"/>
</dbReference>
<dbReference type="InterPro" id="IPR000330">
    <property type="entry name" value="SNF2_N"/>
</dbReference>
<dbReference type="PANTHER" id="PTHR45629:SF7">
    <property type="entry name" value="DNA EXCISION REPAIR PROTEIN ERCC-6-RELATED"/>
    <property type="match status" value="1"/>
</dbReference>
<dbReference type="InterPro" id="IPR027417">
    <property type="entry name" value="P-loop_NTPase"/>
</dbReference>
<evidence type="ECO:0000313" key="17">
    <source>
        <dbReference type="EMBL" id="SCW00013.1"/>
    </source>
</evidence>
<dbReference type="Proteomes" id="UP000190831">
    <property type="component" value="Chromosome B"/>
</dbReference>
<keyword evidence="4" id="KW-0597">Phosphoprotein</keyword>
<evidence type="ECO:0000256" key="8">
    <source>
        <dbReference type="ARBA" id="ARBA00022806"/>
    </source>
</evidence>
<keyword evidence="11" id="KW-0234">DNA repair</keyword>
<dbReference type="GO" id="GO:0045003">
    <property type="term" value="P:double-strand break repair via synthesis-dependent strand annealing"/>
    <property type="evidence" value="ECO:0007669"/>
    <property type="project" value="TreeGrafter"/>
</dbReference>
<comment type="catalytic activity">
    <reaction evidence="13">
        <text>ATP + H2O = ADP + phosphate + H(+)</text>
        <dbReference type="Rhea" id="RHEA:13065"/>
        <dbReference type="ChEBI" id="CHEBI:15377"/>
        <dbReference type="ChEBI" id="CHEBI:15378"/>
        <dbReference type="ChEBI" id="CHEBI:30616"/>
        <dbReference type="ChEBI" id="CHEBI:43474"/>
        <dbReference type="ChEBI" id="CHEBI:456216"/>
        <dbReference type="EC" id="3.6.4.12"/>
    </reaction>
</comment>
<keyword evidence="9" id="KW-0067">ATP-binding</keyword>
<keyword evidence="7" id="KW-0378">Hydrolase</keyword>
<feature type="compositionally biased region" description="Low complexity" evidence="14">
    <location>
        <begin position="202"/>
        <end position="215"/>
    </location>
</feature>
<evidence type="ECO:0000256" key="6">
    <source>
        <dbReference type="ARBA" id="ARBA00022763"/>
    </source>
</evidence>
<dbReference type="EMBL" id="LT598489">
    <property type="protein sequence ID" value="SCW00013.1"/>
    <property type="molecule type" value="Genomic_DNA"/>
</dbReference>
<dbReference type="SUPFAM" id="SSF52540">
    <property type="entry name" value="P-loop containing nucleoside triphosphate hydrolases"/>
    <property type="match status" value="2"/>
</dbReference>
<dbReference type="InterPro" id="IPR038718">
    <property type="entry name" value="SNF2-like_sf"/>
</dbReference>
<proteinExistence type="inferred from homology"/>
<keyword evidence="18" id="KW-1185">Reference proteome</keyword>
<dbReference type="SMART" id="SM00490">
    <property type="entry name" value="HELICc"/>
    <property type="match status" value="1"/>
</dbReference>
<evidence type="ECO:0000256" key="5">
    <source>
        <dbReference type="ARBA" id="ARBA00022741"/>
    </source>
</evidence>
<keyword evidence="6" id="KW-0227">DNA damage</keyword>
<dbReference type="CDD" id="cd18793">
    <property type="entry name" value="SF2_C_SNF"/>
    <property type="match status" value="1"/>
</dbReference>
<dbReference type="GO" id="GO:0003677">
    <property type="term" value="F:DNA binding"/>
    <property type="evidence" value="ECO:0007669"/>
    <property type="project" value="UniProtKB-KW"/>
</dbReference>
<dbReference type="GO" id="GO:0015616">
    <property type="term" value="F:DNA translocase activity"/>
    <property type="evidence" value="ECO:0007669"/>
    <property type="project" value="TreeGrafter"/>
</dbReference>
<keyword evidence="8" id="KW-0347">Helicase</keyword>
<dbReference type="GO" id="GO:0005524">
    <property type="term" value="F:ATP binding"/>
    <property type="evidence" value="ECO:0007669"/>
    <property type="project" value="UniProtKB-KW"/>
</dbReference>
<feature type="domain" description="Helicase ATP-binding" evidence="15">
    <location>
        <begin position="313"/>
        <end position="493"/>
    </location>
</feature>